<feature type="compositionally biased region" description="Acidic residues" evidence="1">
    <location>
        <begin position="61"/>
        <end position="70"/>
    </location>
</feature>
<feature type="compositionally biased region" description="Basic and acidic residues" evidence="1">
    <location>
        <begin position="91"/>
        <end position="108"/>
    </location>
</feature>
<proteinExistence type="predicted"/>
<evidence type="ECO:0000256" key="1">
    <source>
        <dbReference type="SAM" id="MobiDB-lite"/>
    </source>
</evidence>
<protein>
    <submittedName>
        <fullName evidence="2">Uncharacterized protein</fullName>
    </submittedName>
</protein>
<reference evidence="2" key="1">
    <citation type="journal article" date="2023" name="G3 (Bethesda)">
        <title>A reference genome for the long-term kleptoplast-retaining sea slug Elysia crispata morphotype clarki.</title>
        <authorList>
            <person name="Eastman K.E."/>
            <person name="Pendleton A.L."/>
            <person name="Shaikh M.A."/>
            <person name="Suttiyut T."/>
            <person name="Ogas R."/>
            <person name="Tomko P."/>
            <person name="Gavelis G."/>
            <person name="Widhalm J.R."/>
            <person name="Wisecaver J.H."/>
        </authorList>
    </citation>
    <scope>NUCLEOTIDE SEQUENCE</scope>
    <source>
        <strain evidence="2">ECLA1</strain>
    </source>
</reference>
<evidence type="ECO:0000313" key="2">
    <source>
        <dbReference type="EMBL" id="KAK3789311.1"/>
    </source>
</evidence>
<organism evidence="2 3">
    <name type="scientific">Elysia crispata</name>
    <name type="common">lettuce slug</name>
    <dbReference type="NCBI Taxonomy" id="231223"/>
    <lineage>
        <taxon>Eukaryota</taxon>
        <taxon>Metazoa</taxon>
        <taxon>Spiralia</taxon>
        <taxon>Lophotrochozoa</taxon>
        <taxon>Mollusca</taxon>
        <taxon>Gastropoda</taxon>
        <taxon>Heterobranchia</taxon>
        <taxon>Euthyneura</taxon>
        <taxon>Panpulmonata</taxon>
        <taxon>Sacoglossa</taxon>
        <taxon>Placobranchoidea</taxon>
        <taxon>Plakobranchidae</taxon>
        <taxon>Elysia</taxon>
    </lineage>
</organism>
<gene>
    <name evidence="2" type="ORF">RRG08_001701</name>
</gene>
<dbReference type="AlphaFoldDB" id="A0AAE1ALF7"/>
<feature type="region of interest" description="Disordered" evidence="1">
    <location>
        <begin position="61"/>
        <end position="134"/>
    </location>
</feature>
<keyword evidence="3" id="KW-1185">Reference proteome</keyword>
<dbReference type="EMBL" id="JAWDGP010001678">
    <property type="protein sequence ID" value="KAK3789311.1"/>
    <property type="molecule type" value="Genomic_DNA"/>
</dbReference>
<comment type="caution">
    <text evidence="2">The sequence shown here is derived from an EMBL/GenBank/DDBJ whole genome shotgun (WGS) entry which is preliminary data.</text>
</comment>
<accession>A0AAE1ALF7</accession>
<feature type="compositionally biased region" description="Pro residues" evidence="1">
    <location>
        <begin position="111"/>
        <end position="124"/>
    </location>
</feature>
<name>A0AAE1ALF7_9GAST</name>
<dbReference type="Proteomes" id="UP001283361">
    <property type="component" value="Unassembled WGS sequence"/>
</dbReference>
<sequence>MAVSRKRYYTDLEVVSIFMQDGSDDEESVVRPYHYTDEVDPELLEAERDRIFIDMYDEEANESLDLDSTDQENNSTTDTASEAESVPDGRSQLDREWQPARSRSRTDSDAPPSPLPNLDLPPMPSEADDEEEDYMSEMTKNLTDFPLVPPFTGNSGYQVERGESPTPFHFYSLFITHDLIKRFKSQTNTHARQKINEKLNNRDANVSQRHYMSQVANTQRG</sequence>
<evidence type="ECO:0000313" key="3">
    <source>
        <dbReference type="Proteomes" id="UP001283361"/>
    </source>
</evidence>
<feature type="compositionally biased region" description="Polar residues" evidence="1">
    <location>
        <begin position="71"/>
        <end position="82"/>
    </location>
</feature>